<feature type="transmembrane region" description="Helical" evidence="1">
    <location>
        <begin position="52"/>
        <end position="72"/>
    </location>
</feature>
<organism evidence="2 3">
    <name type="scientific">Pseudonocardia kongjuensis</name>
    <dbReference type="NCBI Taxonomy" id="102227"/>
    <lineage>
        <taxon>Bacteria</taxon>
        <taxon>Bacillati</taxon>
        <taxon>Actinomycetota</taxon>
        <taxon>Actinomycetes</taxon>
        <taxon>Pseudonocardiales</taxon>
        <taxon>Pseudonocardiaceae</taxon>
        <taxon>Pseudonocardia</taxon>
    </lineage>
</organism>
<feature type="transmembrane region" description="Helical" evidence="1">
    <location>
        <begin position="21"/>
        <end position="46"/>
    </location>
</feature>
<evidence type="ECO:0000256" key="1">
    <source>
        <dbReference type="SAM" id="Phobius"/>
    </source>
</evidence>
<dbReference type="EMBL" id="BAAAJK010000001">
    <property type="protein sequence ID" value="GAA1379626.1"/>
    <property type="molecule type" value="Genomic_DNA"/>
</dbReference>
<dbReference type="RefSeq" id="WP_344017653.1">
    <property type="nucleotide sequence ID" value="NZ_BAAAJK010000001.1"/>
</dbReference>
<evidence type="ECO:0008006" key="4">
    <source>
        <dbReference type="Google" id="ProtNLM"/>
    </source>
</evidence>
<proteinExistence type="predicted"/>
<keyword evidence="1" id="KW-0812">Transmembrane</keyword>
<feature type="transmembrane region" description="Helical" evidence="1">
    <location>
        <begin position="105"/>
        <end position="128"/>
    </location>
</feature>
<comment type="caution">
    <text evidence="2">The sequence shown here is derived from an EMBL/GenBank/DDBJ whole genome shotgun (WGS) entry which is preliminary data.</text>
</comment>
<sequence length="131" mass="13625">MSSQNRHAAPDTASSAPVLALRVLAVASVAVIAWQFVSAAGLFTGGDLGPHAAGSIVLHVVTGLAAGAAIWLRSRNGRPWWPSVLAVAVFAFTFVQGYFGDYPGLVVHVPGAMALTAGSVWLAAWSFLRLR</sequence>
<keyword evidence="3" id="KW-1185">Reference proteome</keyword>
<reference evidence="3" key="1">
    <citation type="journal article" date="2019" name="Int. J. Syst. Evol. Microbiol.">
        <title>The Global Catalogue of Microorganisms (GCM) 10K type strain sequencing project: providing services to taxonomists for standard genome sequencing and annotation.</title>
        <authorList>
            <consortium name="The Broad Institute Genomics Platform"/>
            <consortium name="The Broad Institute Genome Sequencing Center for Infectious Disease"/>
            <person name="Wu L."/>
            <person name="Ma J."/>
        </authorList>
    </citation>
    <scope>NUCLEOTIDE SEQUENCE [LARGE SCALE GENOMIC DNA]</scope>
    <source>
        <strain evidence="3">JCM 11896</strain>
    </source>
</reference>
<keyword evidence="1" id="KW-0472">Membrane</keyword>
<evidence type="ECO:0000313" key="3">
    <source>
        <dbReference type="Proteomes" id="UP001501414"/>
    </source>
</evidence>
<name>A0ABP4I3C2_9PSEU</name>
<gene>
    <name evidence="2" type="ORF">GCM10009613_02530</name>
</gene>
<accession>A0ABP4I3C2</accession>
<keyword evidence="1" id="KW-1133">Transmembrane helix</keyword>
<evidence type="ECO:0000313" key="2">
    <source>
        <dbReference type="EMBL" id="GAA1379626.1"/>
    </source>
</evidence>
<protein>
    <recommendedName>
        <fullName evidence="4">Integral membrane protein</fullName>
    </recommendedName>
</protein>
<dbReference type="Proteomes" id="UP001501414">
    <property type="component" value="Unassembled WGS sequence"/>
</dbReference>
<feature type="transmembrane region" description="Helical" evidence="1">
    <location>
        <begin position="79"/>
        <end position="99"/>
    </location>
</feature>